<evidence type="ECO:0000313" key="2">
    <source>
        <dbReference type="EMBL" id="GFS80658.1"/>
    </source>
</evidence>
<dbReference type="InterPro" id="IPR001496">
    <property type="entry name" value="SOCS_box"/>
</dbReference>
<dbReference type="Pfam" id="PF07525">
    <property type="entry name" value="SOCS_box"/>
    <property type="match status" value="1"/>
</dbReference>
<accession>A0A8X6MVW9</accession>
<dbReference type="SUPFAM" id="SSF158235">
    <property type="entry name" value="SOCS box-like"/>
    <property type="match status" value="1"/>
</dbReference>
<proteinExistence type="predicted"/>
<dbReference type="CDD" id="cd03716">
    <property type="entry name" value="SOCS_ASB_like"/>
    <property type="match status" value="1"/>
</dbReference>
<dbReference type="AlphaFoldDB" id="A0A8X6MVW9"/>
<dbReference type="SMART" id="SM00969">
    <property type="entry name" value="SOCS_box"/>
    <property type="match status" value="1"/>
</dbReference>
<dbReference type="EMBL" id="BMAW01002856">
    <property type="protein sequence ID" value="GFS80658.1"/>
    <property type="molecule type" value="Genomic_DNA"/>
</dbReference>
<comment type="caution">
    <text evidence="2">The sequence shown here is derived from an EMBL/GenBank/DDBJ whole genome shotgun (WGS) entry which is preliminary data.</text>
</comment>
<dbReference type="InterPro" id="IPR036036">
    <property type="entry name" value="SOCS_box-like_dom_sf"/>
</dbReference>
<keyword evidence="3" id="KW-1185">Reference proteome</keyword>
<dbReference type="Proteomes" id="UP000887013">
    <property type="component" value="Unassembled WGS sequence"/>
</dbReference>
<dbReference type="PROSITE" id="PS50225">
    <property type="entry name" value="SOCS"/>
    <property type="match status" value="1"/>
</dbReference>
<dbReference type="GO" id="GO:0035556">
    <property type="term" value="P:intracellular signal transduction"/>
    <property type="evidence" value="ECO:0007669"/>
    <property type="project" value="InterPro"/>
</dbReference>
<reference evidence="2" key="1">
    <citation type="submission" date="2020-08" db="EMBL/GenBank/DDBJ databases">
        <title>Multicomponent nature underlies the extraordinary mechanical properties of spider dragline silk.</title>
        <authorList>
            <person name="Kono N."/>
            <person name="Nakamura H."/>
            <person name="Mori M."/>
            <person name="Yoshida Y."/>
            <person name="Ohtoshi R."/>
            <person name="Malay A.D."/>
            <person name="Moran D.A.P."/>
            <person name="Tomita M."/>
            <person name="Numata K."/>
            <person name="Arakawa K."/>
        </authorList>
    </citation>
    <scope>NUCLEOTIDE SEQUENCE</scope>
</reference>
<name>A0A8X6MVW9_NEPPI</name>
<protein>
    <submittedName>
        <fullName evidence="2">SOCS box domain-containing protein</fullName>
    </submittedName>
</protein>
<evidence type="ECO:0000313" key="3">
    <source>
        <dbReference type="Proteomes" id="UP000887013"/>
    </source>
</evidence>
<feature type="domain" description="SOCS box" evidence="1">
    <location>
        <begin position="448"/>
        <end position="498"/>
    </location>
</feature>
<dbReference type="OrthoDB" id="6428137at2759"/>
<sequence length="506" mass="59720">MLKAMAFCQDINTDSALFLSCRLYDYIKYSHTSRIASFHLIDCRIKSETKDFLDELKLDLRNIICDLFKRNAEVDIYIRELKKVPLNRPFHPLKVAKGQNVCSRCEKTFTVRINQFRLNDLRPDIIQFRKDIAGKKFSDHPSVNYLNLIDYSWKAYNFVPHVMLEKYVNYILSYLLVTVDRDIKAIPMKFLPLVLPKLITVLKLLNMESTSTASSNFYYQIIDSILEKYYDEPMSLLHIWKSLFSFEKFIVCAFEKLTDHLPYRSNEKLKWALVMASFLRFDFYGAWMRGSKLRNFSNCPVSSALLTGNYEQMKLLLEYGFLQNYRPLARYNVFLRQLNRANLLTDLMLGPAFEQASFESDPIVLEVLMYLVVRFIFIRANKTILYSEMDKCFYLLWTMIPNPFVTKQQLIEEKNLLFLPFRNNRTISDLKEIIDYVINSYDEMAFGPVHVYEPRSLHHLSRCRIRKALMAARNLPHGVRQLQIPKNLQAYLLPQSAKNAFVKVFF</sequence>
<evidence type="ECO:0000259" key="1">
    <source>
        <dbReference type="PROSITE" id="PS50225"/>
    </source>
</evidence>
<gene>
    <name evidence="2" type="primary">AVEN_262112_1</name>
    <name evidence="2" type="ORF">NPIL_173531</name>
</gene>
<organism evidence="2 3">
    <name type="scientific">Nephila pilipes</name>
    <name type="common">Giant wood spider</name>
    <name type="synonym">Nephila maculata</name>
    <dbReference type="NCBI Taxonomy" id="299642"/>
    <lineage>
        <taxon>Eukaryota</taxon>
        <taxon>Metazoa</taxon>
        <taxon>Ecdysozoa</taxon>
        <taxon>Arthropoda</taxon>
        <taxon>Chelicerata</taxon>
        <taxon>Arachnida</taxon>
        <taxon>Araneae</taxon>
        <taxon>Araneomorphae</taxon>
        <taxon>Entelegynae</taxon>
        <taxon>Araneoidea</taxon>
        <taxon>Nephilidae</taxon>
        <taxon>Nephila</taxon>
    </lineage>
</organism>